<evidence type="ECO:0000256" key="6">
    <source>
        <dbReference type="ARBA" id="ARBA00022807"/>
    </source>
</evidence>
<dbReference type="InterPro" id="IPR025305">
    <property type="entry name" value="UCH_repeat_domain"/>
</dbReference>
<dbReference type="Pfam" id="PF00443">
    <property type="entry name" value="UCH"/>
    <property type="match status" value="1"/>
</dbReference>
<protein>
    <recommendedName>
        <fullName evidence="2">ubiquitinyl hydrolase 1</fullName>
        <ecNumber evidence="2">3.4.19.12</ecNumber>
    </recommendedName>
</protein>
<keyword evidence="3" id="KW-0645">Protease</keyword>
<dbReference type="GO" id="GO:0016579">
    <property type="term" value="P:protein deubiquitination"/>
    <property type="evidence" value="ECO:0007669"/>
    <property type="project" value="InterPro"/>
</dbReference>
<evidence type="ECO:0000313" key="9">
    <source>
        <dbReference type="EMBL" id="KAK3400559.1"/>
    </source>
</evidence>
<accession>A0AAE0PIQ6</accession>
<dbReference type="AlphaFoldDB" id="A0AAE0PIQ6"/>
<dbReference type="PANTHER" id="PTHR43982:SF6">
    <property type="entry name" value="UBIQUITIN CARBOXYL-TERMINAL HYDROLASE 2-RELATED"/>
    <property type="match status" value="1"/>
</dbReference>
<feature type="domain" description="USP" evidence="8">
    <location>
        <begin position="494"/>
        <end position="1083"/>
    </location>
</feature>
<reference evidence="9" key="2">
    <citation type="submission" date="2023-07" db="EMBL/GenBank/DDBJ databases">
        <authorList>
            <consortium name="Lawrence Berkeley National Laboratory"/>
            <person name="Haridas S."/>
            <person name="Hensen N."/>
            <person name="Bonometti L."/>
            <person name="Westerberg I."/>
            <person name="Brannstrom I.O."/>
            <person name="Guillou S."/>
            <person name="Cros-Aarteil S."/>
            <person name="Calhoun S."/>
            <person name="Kuo A."/>
            <person name="Mondo S."/>
            <person name="Pangilinan J."/>
            <person name="Riley R."/>
            <person name="LaButti K."/>
            <person name="Andreopoulos B."/>
            <person name="Lipzen A."/>
            <person name="Chen C."/>
            <person name="Yanf M."/>
            <person name="Daum C."/>
            <person name="Ng V."/>
            <person name="Clum A."/>
            <person name="Steindorff A."/>
            <person name="Ohm R."/>
            <person name="Martin F."/>
            <person name="Silar P."/>
            <person name="Natvig D."/>
            <person name="Lalanne C."/>
            <person name="Gautier V."/>
            <person name="Ament-velasquez S.L."/>
            <person name="Kruys A."/>
            <person name="Hutchinson M.I."/>
            <person name="Powell A.J."/>
            <person name="Barry K."/>
            <person name="Miller A.N."/>
            <person name="Grigoriev I.V."/>
            <person name="Debuchy R."/>
            <person name="Gladieux P."/>
            <person name="Thoren M.H."/>
            <person name="Johannesson H."/>
        </authorList>
    </citation>
    <scope>NUCLEOTIDE SEQUENCE</scope>
    <source>
        <strain evidence="9">FGSC 1904</strain>
    </source>
</reference>
<dbReference type="Pfam" id="PF13446">
    <property type="entry name" value="RPT"/>
    <property type="match status" value="1"/>
</dbReference>
<dbReference type="InterPro" id="IPR001394">
    <property type="entry name" value="Peptidase_C19_UCH"/>
</dbReference>
<dbReference type="GO" id="GO:0061136">
    <property type="term" value="P:regulation of proteasomal protein catabolic process"/>
    <property type="evidence" value="ECO:0007669"/>
    <property type="project" value="TreeGrafter"/>
</dbReference>
<dbReference type="InterPro" id="IPR038765">
    <property type="entry name" value="Papain-like_cys_pep_sf"/>
</dbReference>
<dbReference type="PROSITE" id="PS50235">
    <property type="entry name" value="USP_3"/>
    <property type="match status" value="1"/>
</dbReference>
<dbReference type="Proteomes" id="UP001281003">
    <property type="component" value="Unassembled WGS sequence"/>
</dbReference>
<evidence type="ECO:0000256" key="5">
    <source>
        <dbReference type="ARBA" id="ARBA00022801"/>
    </source>
</evidence>
<feature type="region of interest" description="Disordered" evidence="7">
    <location>
        <begin position="952"/>
        <end position="980"/>
    </location>
</feature>
<feature type="region of interest" description="Disordered" evidence="7">
    <location>
        <begin position="679"/>
        <end position="698"/>
    </location>
</feature>
<evidence type="ECO:0000256" key="1">
    <source>
        <dbReference type="ARBA" id="ARBA00000707"/>
    </source>
</evidence>
<sequence length="1139" mass="127384">MCKLCRHHFVVRYNVPENACGQQHTAGAHHYIARATNDRPASPEDSKWYPRATPTVAHVCSLCGQTISVDVLRPHLKSAWINRIMDKDRIRSALAAAKREEPERYGDLTPEKEQNYANSPLQTLNMYLKNILEDDWKAPPKRIAGRNRTFSVQFGPACADIFIYLGFAEEADIATGDKFWVPPRLPIVTFRTPLGSERAFLENVRSEVQSFLAENPPRPDMPVVGATIDARDWLDKALVSDWLRRHECSSARNPDEAQHFRILGAHERSDEEALKYAYCQQVAVDPANQHIYKSALANLAGFRSEEFQMYIFSLDESPVAPSGPQTQGPLSDADKAYRHFNIEPRTNADSRYFINVYKTYRAQSPGQLAAHRLALLEIGKDRNDPVILDEVFDGEMDPSEACTILDSQPDWSLEIAAAGAREAVKNGVDTRLLIKACETLAESKRKDNVVDEGWAEFDMLLAELRGSEFPLPPYAGKAPQAKAEDTTEFMSLPVGLDNLRNTCYLNSILQYFYSVTAVRNFVLTANQTPLEPTQEAMQALLDGLDPSELDPGRAYVGSEFCRELGSLFRDIQSAGTRSVRPRQRLANAALLRPDRIRSEPVESNEPKPTSVEAPPLPPRSGADGLPKVTVDAVPEHSEETDSNLSSQTLVNQTEEDPTFIVVDHKAGKGDNVADDITMTDEPAPSTPVAGSATNGTDRPRNLKLTVVELNEELDKPNVGSDQMDVDEVMGNAIDHLRAAFKVESLRNPGTTGPDPIKEAFFSTLVDNRKKISEKTWNSSTRSERWVIAYPGKNERITLYDALSRSFDLETVGEELLTYTTIKDPAPNFHICISRSDGRQKNANPVVIPEVLYLDRFMHTDQTDSPLFKARQRSWNIGNRLQELMSRDTKTKDNEPAVAIPFVARENETNSDSLVDSFIHVDAEDMDGVEGFDLTAVLDPELDKIVDKYSSLPKPEMLSSETSQAESTPEAPKSSQDEPDLGPAEVRAFVSSIEAEADWEKQKLQAEREKLFDGMQQYVYRLHAVVCHAGTTAAAGHYWVWIYDFEENVWRKYNDTTVSVHPAEEVFEQLNTRGEPYYVAYVRAENVKDLVSIPRRQFVGPPVTGSDEQQATTVHAETVGDGDKMDLDGNYGDVNWVRKA</sequence>
<evidence type="ECO:0000256" key="7">
    <source>
        <dbReference type="SAM" id="MobiDB-lite"/>
    </source>
</evidence>
<evidence type="ECO:0000256" key="2">
    <source>
        <dbReference type="ARBA" id="ARBA00012759"/>
    </source>
</evidence>
<dbReference type="GO" id="GO:0004843">
    <property type="term" value="F:cysteine-type deubiquitinase activity"/>
    <property type="evidence" value="ECO:0007669"/>
    <property type="project" value="UniProtKB-EC"/>
</dbReference>
<dbReference type="GO" id="GO:0070628">
    <property type="term" value="F:proteasome binding"/>
    <property type="evidence" value="ECO:0007669"/>
    <property type="project" value="TreeGrafter"/>
</dbReference>
<dbReference type="PANTHER" id="PTHR43982">
    <property type="entry name" value="UBIQUITIN CARBOXYL-TERMINAL HYDROLASE"/>
    <property type="match status" value="1"/>
</dbReference>
<dbReference type="Gene3D" id="3.90.70.10">
    <property type="entry name" value="Cysteine proteinases"/>
    <property type="match status" value="2"/>
</dbReference>
<organism evidence="9 10">
    <name type="scientific">Sordaria brevicollis</name>
    <dbReference type="NCBI Taxonomy" id="83679"/>
    <lineage>
        <taxon>Eukaryota</taxon>
        <taxon>Fungi</taxon>
        <taxon>Dikarya</taxon>
        <taxon>Ascomycota</taxon>
        <taxon>Pezizomycotina</taxon>
        <taxon>Sordariomycetes</taxon>
        <taxon>Sordariomycetidae</taxon>
        <taxon>Sordariales</taxon>
        <taxon>Sordariaceae</taxon>
        <taxon>Sordaria</taxon>
    </lineage>
</organism>
<keyword evidence="6" id="KW-0788">Thiol protease</keyword>
<dbReference type="SUPFAM" id="SSF54001">
    <property type="entry name" value="Cysteine proteinases"/>
    <property type="match status" value="1"/>
</dbReference>
<dbReference type="CDD" id="cd02666">
    <property type="entry name" value="Peptidase_C19J"/>
    <property type="match status" value="1"/>
</dbReference>
<dbReference type="InterPro" id="IPR044635">
    <property type="entry name" value="UBP14-like"/>
</dbReference>
<dbReference type="EC" id="3.4.19.12" evidence="2"/>
<keyword evidence="4" id="KW-0833">Ubl conjugation pathway</keyword>
<keyword evidence="5" id="KW-0378">Hydrolase</keyword>
<feature type="compositionally biased region" description="Polar residues" evidence="7">
    <location>
        <begin position="642"/>
        <end position="652"/>
    </location>
</feature>
<reference evidence="9" key="1">
    <citation type="journal article" date="2023" name="Mol. Phylogenet. Evol.">
        <title>Genome-scale phylogeny and comparative genomics of the fungal order Sordariales.</title>
        <authorList>
            <person name="Hensen N."/>
            <person name="Bonometti L."/>
            <person name="Westerberg I."/>
            <person name="Brannstrom I.O."/>
            <person name="Guillou S."/>
            <person name="Cros-Aarteil S."/>
            <person name="Calhoun S."/>
            <person name="Haridas S."/>
            <person name="Kuo A."/>
            <person name="Mondo S."/>
            <person name="Pangilinan J."/>
            <person name="Riley R."/>
            <person name="LaButti K."/>
            <person name="Andreopoulos B."/>
            <person name="Lipzen A."/>
            <person name="Chen C."/>
            <person name="Yan M."/>
            <person name="Daum C."/>
            <person name="Ng V."/>
            <person name="Clum A."/>
            <person name="Steindorff A."/>
            <person name="Ohm R.A."/>
            <person name="Martin F."/>
            <person name="Silar P."/>
            <person name="Natvig D.O."/>
            <person name="Lalanne C."/>
            <person name="Gautier V."/>
            <person name="Ament-Velasquez S.L."/>
            <person name="Kruys A."/>
            <person name="Hutchinson M.I."/>
            <person name="Powell A.J."/>
            <person name="Barry K."/>
            <person name="Miller A.N."/>
            <person name="Grigoriev I.V."/>
            <person name="Debuchy R."/>
            <person name="Gladieux P."/>
            <person name="Hiltunen Thoren M."/>
            <person name="Johannesson H."/>
        </authorList>
    </citation>
    <scope>NUCLEOTIDE SEQUENCE</scope>
    <source>
        <strain evidence="9">FGSC 1904</strain>
    </source>
</reference>
<evidence type="ECO:0000259" key="8">
    <source>
        <dbReference type="PROSITE" id="PS50235"/>
    </source>
</evidence>
<dbReference type="EMBL" id="JAUTDP010000003">
    <property type="protein sequence ID" value="KAK3400559.1"/>
    <property type="molecule type" value="Genomic_DNA"/>
</dbReference>
<dbReference type="PROSITE" id="PS00973">
    <property type="entry name" value="USP_2"/>
    <property type="match status" value="1"/>
</dbReference>
<dbReference type="GO" id="GO:0043161">
    <property type="term" value="P:proteasome-mediated ubiquitin-dependent protein catabolic process"/>
    <property type="evidence" value="ECO:0007669"/>
    <property type="project" value="InterPro"/>
</dbReference>
<dbReference type="InterPro" id="IPR028889">
    <property type="entry name" value="USP"/>
</dbReference>
<dbReference type="InterPro" id="IPR018200">
    <property type="entry name" value="USP_CS"/>
</dbReference>
<proteinExistence type="predicted"/>
<evidence type="ECO:0000256" key="3">
    <source>
        <dbReference type="ARBA" id="ARBA00022670"/>
    </source>
</evidence>
<keyword evidence="10" id="KW-1185">Reference proteome</keyword>
<gene>
    <name evidence="9" type="ORF">B0T20DRAFT_347653</name>
</gene>
<feature type="region of interest" description="Disordered" evidence="7">
    <location>
        <begin position="589"/>
        <end position="654"/>
    </location>
</feature>
<evidence type="ECO:0000256" key="4">
    <source>
        <dbReference type="ARBA" id="ARBA00022786"/>
    </source>
</evidence>
<comment type="catalytic activity">
    <reaction evidence="1">
        <text>Thiol-dependent hydrolysis of ester, thioester, amide, peptide and isopeptide bonds formed by the C-terminal Gly of ubiquitin (a 76-residue protein attached to proteins as an intracellular targeting signal).</text>
        <dbReference type="EC" id="3.4.19.12"/>
    </reaction>
</comment>
<name>A0AAE0PIQ6_SORBR</name>
<evidence type="ECO:0000313" key="10">
    <source>
        <dbReference type="Proteomes" id="UP001281003"/>
    </source>
</evidence>
<comment type="caution">
    <text evidence="9">The sequence shown here is derived from an EMBL/GenBank/DDBJ whole genome shotgun (WGS) entry which is preliminary data.</text>
</comment>